<name>A0ABV0PAB5_9TELE</name>
<proteinExistence type="predicted"/>
<dbReference type="EMBL" id="JAHRIO010069994">
    <property type="protein sequence ID" value="MEQ2180405.1"/>
    <property type="molecule type" value="Genomic_DNA"/>
</dbReference>
<comment type="caution">
    <text evidence="1">The sequence shown here is derived from an EMBL/GenBank/DDBJ whole genome shotgun (WGS) entry which is preliminary data.</text>
</comment>
<sequence>MIFFLNLILPKGGKSRAEEGLCAPTAIKQSETNKVGRFTSPEWSTWGKYKYALGDFSRQGMISFALGKYAHKPDANASCKSKQSHVKKPGNSMQLCSLQCFNI</sequence>
<gene>
    <name evidence="1" type="ORF">GOODEAATRI_000955</name>
</gene>
<protein>
    <submittedName>
        <fullName evidence="1">Uncharacterized protein</fullName>
    </submittedName>
</protein>
<reference evidence="1 2" key="1">
    <citation type="submission" date="2021-06" db="EMBL/GenBank/DDBJ databases">
        <authorList>
            <person name="Palmer J.M."/>
        </authorList>
    </citation>
    <scope>NUCLEOTIDE SEQUENCE [LARGE SCALE GENOMIC DNA]</scope>
    <source>
        <strain evidence="1 2">GA_2019</strain>
        <tissue evidence="1">Muscle</tissue>
    </source>
</reference>
<evidence type="ECO:0000313" key="1">
    <source>
        <dbReference type="EMBL" id="MEQ2180405.1"/>
    </source>
</evidence>
<keyword evidence="2" id="KW-1185">Reference proteome</keyword>
<dbReference type="Proteomes" id="UP001476798">
    <property type="component" value="Unassembled WGS sequence"/>
</dbReference>
<accession>A0ABV0PAB5</accession>
<evidence type="ECO:0000313" key="2">
    <source>
        <dbReference type="Proteomes" id="UP001476798"/>
    </source>
</evidence>
<organism evidence="1 2">
    <name type="scientific">Goodea atripinnis</name>
    <dbReference type="NCBI Taxonomy" id="208336"/>
    <lineage>
        <taxon>Eukaryota</taxon>
        <taxon>Metazoa</taxon>
        <taxon>Chordata</taxon>
        <taxon>Craniata</taxon>
        <taxon>Vertebrata</taxon>
        <taxon>Euteleostomi</taxon>
        <taxon>Actinopterygii</taxon>
        <taxon>Neopterygii</taxon>
        <taxon>Teleostei</taxon>
        <taxon>Neoteleostei</taxon>
        <taxon>Acanthomorphata</taxon>
        <taxon>Ovalentaria</taxon>
        <taxon>Atherinomorphae</taxon>
        <taxon>Cyprinodontiformes</taxon>
        <taxon>Goodeidae</taxon>
        <taxon>Goodea</taxon>
    </lineage>
</organism>